<proteinExistence type="predicted"/>
<keyword evidence="1 3" id="KW-0812">Transmembrane</keyword>
<keyword evidence="4" id="KW-1185">Reference proteome</keyword>
<gene>
    <name evidence="3" type="ORF">PAM7066_00558</name>
</gene>
<dbReference type="Proteomes" id="UP000193870">
    <property type="component" value="Unassembled WGS sequence"/>
</dbReference>
<keyword evidence="1" id="KW-0472">Membrane</keyword>
<feature type="domain" description="Chlorhexidine efflux transporter" evidence="2">
    <location>
        <begin position="2"/>
        <end position="64"/>
    </location>
</feature>
<dbReference type="InterPro" id="IPR058208">
    <property type="entry name" value="PACE"/>
</dbReference>
<dbReference type="Pfam" id="PF05232">
    <property type="entry name" value="BTP"/>
    <property type="match status" value="2"/>
</dbReference>
<evidence type="ECO:0000313" key="3">
    <source>
        <dbReference type="EMBL" id="SLN17720.1"/>
    </source>
</evidence>
<evidence type="ECO:0000259" key="2">
    <source>
        <dbReference type="Pfam" id="PF05232"/>
    </source>
</evidence>
<name>A0A1Y5RLQ0_9RHOB</name>
<dbReference type="AlphaFoldDB" id="A0A1Y5RLQ0"/>
<dbReference type="InterPro" id="IPR007896">
    <property type="entry name" value="BTP_bacteria"/>
</dbReference>
<sequence length="145" mass="16059">MRSTTDRIRQAVLFEGLGLALSIPFFALVLGHPMHELGALAIIASLVATVWNYVYNLIFDHALLRFTGGVQKTLLLRVVHAVLFETALLLALLPVAMWVLGVGLWQAFIADIGFSAFYLVWAFVFTWGYDRVFPPETPAPQAAGR</sequence>
<feature type="transmembrane region" description="Helical" evidence="1">
    <location>
        <begin position="37"/>
        <end position="54"/>
    </location>
</feature>
<feature type="transmembrane region" description="Helical" evidence="1">
    <location>
        <begin position="74"/>
        <end position="98"/>
    </location>
</feature>
<reference evidence="3 4" key="1">
    <citation type="submission" date="2017-03" db="EMBL/GenBank/DDBJ databases">
        <authorList>
            <person name="Afonso C.L."/>
            <person name="Miller P.J."/>
            <person name="Scott M.A."/>
            <person name="Spackman E."/>
            <person name="Goraichik I."/>
            <person name="Dimitrov K.M."/>
            <person name="Suarez D.L."/>
            <person name="Swayne D.E."/>
        </authorList>
    </citation>
    <scope>NUCLEOTIDE SEQUENCE [LARGE SCALE GENOMIC DNA]</scope>
    <source>
        <strain evidence="3 4">CECT 7066</strain>
    </source>
</reference>
<dbReference type="NCBIfam" id="NF033664">
    <property type="entry name" value="PACE_transport"/>
    <property type="match status" value="1"/>
</dbReference>
<evidence type="ECO:0000256" key="1">
    <source>
        <dbReference type="SAM" id="Phobius"/>
    </source>
</evidence>
<organism evidence="3 4">
    <name type="scientific">Palleronia marisminoris</name>
    <dbReference type="NCBI Taxonomy" id="315423"/>
    <lineage>
        <taxon>Bacteria</taxon>
        <taxon>Pseudomonadati</taxon>
        <taxon>Pseudomonadota</taxon>
        <taxon>Alphaproteobacteria</taxon>
        <taxon>Rhodobacterales</taxon>
        <taxon>Roseobacteraceae</taxon>
        <taxon>Palleronia</taxon>
    </lineage>
</organism>
<dbReference type="EMBL" id="FWFV01000001">
    <property type="protein sequence ID" value="SLN17720.1"/>
    <property type="molecule type" value="Genomic_DNA"/>
</dbReference>
<feature type="transmembrane region" description="Helical" evidence="1">
    <location>
        <begin position="104"/>
        <end position="125"/>
    </location>
</feature>
<feature type="transmembrane region" description="Helical" evidence="1">
    <location>
        <begin position="12"/>
        <end position="31"/>
    </location>
</feature>
<dbReference type="RefSeq" id="WP_085852787.1">
    <property type="nucleotide sequence ID" value="NZ_FOPF01000001.1"/>
</dbReference>
<dbReference type="OrthoDB" id="1631120at2"/>
<evidence type="ECO:0000313" key="4">
    <source>
        <dbReference type="Proteomes" id="UP000193870"/>
    </source>
</evidence>
<keyword evidence="1" id="KW-1133">Transmembrane helix</keyword>
<protein>
    <submittedName>
        <fullName evidence="3">Bacterial Transmembrane Pair family protein</fullName>
    </submittedName>
</protein>
<accession>A0A1Y5RLQ0</accession>
<feature type="domain" description="Chlorhexidine efflux transporter" evidence="2">
    <location>
        <begin position="72"/>
        <end position="134"/>
    </location>
</feature>